<protein>
    <recommendedName>
        <fullName evidence="2">DUF8004 domain-containing protein</fullName>
    </recommendedName>
</protein>
<accession>A0A1Y2DVS8</accession>
<dbReference type="EMBL" id="MCFJ01000008">
    <property type="protein sequence ID" value="ORY63381.1"/>
    <property type="molecule type" value="Genomic_DNA"/>
</dbReference>
<feature type="region of interest" description="Disordered" evidence="1">
    <location>
        <begin position="757"/>
        <end position="806"/>
    </location>
</feature>
<keyword evidence="4" id="KW-1185">Reference proteome</keyword>
<dbReference type="InParanoid" id="A0A1Y2DVS8"/>
<dbReference type="Proteomes" id="UP000193689">
    <property type="component" value="Unassembled WGS sequence"/>
</dbReference>
<dbReference type="AlphaFoldDB" id="A0A1Y2DVS8"/>
<dbReference type="InterPro" id="IPR058317">
    <property type="entry name" value="DUF8004"/>
</dbReference>
<sequence length="900" mass="101127">MTLPRDLSLYNGVSNRSRGWKSRKTDKVMEGLMTSNTGVMRWDGAARSSAAWDNLRRDPALWFREGDCYVHLYAQGQSRRGPAFKVPFSGLTEASCYPLIDNFISSEISIPITPGSDISAYYRKTSNQNRVDLYIPAPPRSDKQQSYKYHLATRNFFAWIFRRSMVGEYLGVALITLMRSMHDFRTHDVDNQADLMSYLDEEGYLDFKSQPSHALAALHLAEVFQLRDLYIDAFAHCCGMSDQVFLGPEYQLLSSVTRKLLRRARVEMDLRLGQMGSMLGTLLQDELSETYLGLYPGARAHLERFRTLLNGLYAAKFGYYPPPSIDPRTTIFEVDVFRTMRVDFEALFQYLVDNDYEPSQSIPILAQGGICTLQSVQAFDTRQRFKTLDHPLPKMPEIAVPASSRRMSWLGRHFDVKIGPSQRAAAHVALLKATNQDKIALLDNDLVRAYRKFEEDSIYSPLKADKQENIGLIDARKVRWILIYSIYQVLRSATEPPSEVKDSRETPYHLCVATTNIPPWKEERAVHSLIRGQNSKITRNPSTSTAGWSGTTDYHTPPMTPEIKPDIDYLALARSDESTELSNGIKVPGRRSSISTNPVMRSMSIFNRQEKQSPQHQRKPTTQYHEIVVHGYGNGTNEVEFTQPQEKTQLSQQEQDQEQDQESLKIIVVDTNLKINNNTTTARSPSTSSDTRSSTASSNSEGSSGTTANTSVTESPTTTTYPMNSWGSRRSSVCVRRRVRDIGFIDGAAMRTMSMYEQTSPPRPHTQHGGPISTPDNSDSGSLQGSPSRFRSMSVQRDNRLSSSYRKSLEPLPLNIHKAATLNNKKSEKKRMGMGMGTSMVTATSPSKKSSVPSPNVWEDIKALVDVRSSGVDDIKAAWEMYNDLGGLTEMNDAAGTAVR</sequence>
<dbReference type="STRING" id="1141098.A0A1Y2DVS8"/>
<dbReference type="GeneID" id="63770504"/>
<dbReference type="PANTHER" id="PTHR39601">
    <property type="entry name" value="CHORIOGENIN HMINOR"/>
    <property type="match status" value="1"/>
</dbReference>
<evidence type="ECO:0000259" key="2">
    <source>
        <dbReference type="Pfam" id="PF26013"/>
    </source>
</evidence>
<feature type="domain" description="DUF8004" evidence="2">
    <location>
        <begin position="193"/>
        <end position="283"/>
    </location>
</feature>
<proteinExistence type="predicted"/>
<dbReference type="RefSeq" id="XP_040715038.1">
    <property type="nucleotide sequence ID" value="XM_040854292.1"/>
</dbReference>
<reference evidence="3 4" key="1">
    <citation type="submission" date="2016-07" db="EMBL/GenBank/DDBJ databases">
        <title>Pervasive Adenine N6-methylation of Active Genes in Fungi.</title>
        <authorList>
            <consortium name="DOE Joint Genome Institute"/>
            <person name="Mondo S.J."/>
            <person name="Dannebaum R.O."/>
            <person name="Kuo R.C."/>
            <person name="Labutti K."/>
            <person name="Haridas S."/>
            <person name="Kuo A."/>
            <person name="Salamov A."/>
            <person name="Ahrendt S.R."/>
            <person name="Lipzen A."/>
            <person name="Sullivan W."/>
            <person name="Andreopoulos W.B."/>
            <person name="Clum A."/>
            <person name="Lindquist E."/>
            <person name="Daum C."/>
            <person name="Ramamoorthy G.K."/>
            <person name="Gryganskyi A."/>
            <person name="Culley D."/>
            <person name="Magnuson J.K."/>
            <person name="James T.Y."/>
            <person name="O'Malley M.A."/>
            <person name="Stajich J.E."/>
            <person name="Spatafora J.W."/>
            <person name="Visel A."/>
            <person name="Grigoriev I.V."/>
        </authorList>
    </citation>
    <scope>NUCLEOTIDE SEQUENCE [LARGE SCALE GENOMIC DNA]</scope>
    <source>
        <strain evidence="3 4">CBS 129021</strain>
    </source>
</reference>
<organism evidence="3 4">
    <name type="scientific">Pseudomassariella vexata</name>
    <dbReference type="NCBI Taxonomy" id="1141098"/>
    <lineage>
        <taxon>Eukaryota</taxon>
        <taxon>Fungi</taxon>
        <taxon>Dikarya</taxon>
        <taxon>Ascomycota</taxon>
        <taxon>Pezizomycotina</taxon>
        <taxon>Sordariomycetes</taxon>
        <taxon>Xylariomycetidae</taxon>
        <taxon>Amphisphaeriales</taxon>
        <taxon>Pseudomassariaceae</taxon>
        <taxon>Pseudomassariella</taxon>
    </lineage>
</organism>
<dbReference type="PANTHER" id="PTHR39601:SF1">
    <property type="entry name" value="CHORIOGENIN HMINOR"/>
    <property type="match status" value="1"/>
</dbReference>
<feature type="compositionally biased region" description="Low complexity" evidence="1">
    <location>
        <begin position="677"/>
        <end position="720"/>
    </location>
</feature>
<feature type="region of interest" description="Disordered" evidence="1">
    <location>
        <begin position="536"/>
        <end position="561"/>
    </location>
</feature>
<dbReference type="Pfam" id="PF26013">
    <property type="entry name" value="DUF8004"/>
    <property type="match status" value="1"/>
</dbReference>
<evidence type="ECO:0000256" key="1">
    <source>
        <dbReference type="SAM" id="MobiDB-lite"/>
    </source>
</evidence>
<feature type="region of interest" description="Disordered" evidence="1">
    <location>
        <begin position="677"/>
        <end position="732"/>
    </location>
</feature>
<feature type="compositionally biased region" description="Polar residues" evidence="1">
    <location>
        <begin position="536"/>
        <end position="554"/>
    </location>
</feature>
<evidence type="ECO:0000313" key="4">
    <source>
        <dbReference type="Proteomes" id="UP000193689"/>
    </source>
</evidence>
<evidence type="ECO:0000313" key="3">
    <source>
        <dbReference type="EMBL" id="ORY63381.1"/>
    </source>
</evidence>
<dbReference type="OrthoDB" id="4114825at2759"/>
<gene>
    <name evidence="3" type="ORF">BCR38DRAFT_227278</name>
</gene>
<feature type="compositionally biased region" description="Polar residues" evidence="1">
    <location>
        <begin position="774"/>
        <end position="806"/>
    </location>
</feature>
<name>A0A1Y2DVS8_9PEZI</name>
<comment type="caution">
    <text evidence="3">The sequence shown here is derived from an EMBL/GenBank/DDBJ whole genome shotgun (WGS) entry which is preliminary data.</text>
</comment>